<evidence type="ECO:0000313" key="11">
    <source>
        <dbReference type="EMBL" id="KAL2826375.1"/>
    </source>
</evidence>
<dbReference type="Gene3D" id="3.60.120.10">
    <property type="entry name" value="Anthranilate synthase"/>
    <property type="match status" value="1"/>
</dbReference>
<dbReference type="SUPFAM" id="SSF56322">
    <property type="entry name" value="ADC synthase"/>
    <property type="match status" value="1"/>
</dbReference>
<feature type="domain" description="Anthranilate synthase component I N-terminal" evidence="10">
    <location>
        <begin position="387"/>
        <end position="459"/>
    </location>
</feature>
<dbReference type="PANTHER" id="PTHR11236:SF18">
    <property type="entry name" value="AMINODEOXYCHORISMATE SYNTHASE"/>
    <property type="match status" value="1"/>
</dbReference>
<dbReference type="Gene3D" id="3.40.50.880">
    <property type="match status" value="1"/>
</dbReference>
<gene>
    <name evidence="11" type="ORF">BJY01DRAFT_255999</name>
</gene>
<proteinExistence type="inferred from homology"/>
<evidence type="ECO:0000256" key="2">
    <source>
        <dbReference type="ARBA" id="ARBA00005009"/>
    </source>
</evidence>
<dbReference type="PRINTS" id="PR00099">
    <property type="entry name" value="CPSGATASE"/>
</dbReference>
<dbReference type="SUPFAM" id="SSF52317">
    <property type="entry name" value="Class I glutamine amidotransferase-like"/>
    <property type="match status" value="1"/>
</dbReference>
<evidence type="ECO:0000256" key="3">
    <source>
        <dbReference type="ARBA" id="ARBA00005970"/>
    </source>
</evidence>
<dbReference type="EMBL" id="JBFXLU010000442">
    <property type="protein sequence ID" value="KAL2826375.1"/>
    <property type="molecule type" value="Genomic_DNA"/>
</dbReference>
<evidence type="ECO:0000256" key="7">
    <source>
        <dbReference type="ARBA" id="ARBA00031904"/>
    </source>
</evidence>
<accession>A0ABR4IF61</accession>
<dbReference type="InterPro" id="IPR006805">
    <property type="entry name" value="Anth_synth_I_N"/>
</dbReference>
<dbReference type="InterPro" id="IPR006221">
    <property type="entry name" value="TrpG/PapA_dom"/>
</dbReference>
<evidence type="ECO:0000256" key="6">
    <source>
        <dbReference type="ARBA" id="ARBA00031329"/>
    </source>
</evidence>
<evidence type="ECO:0000313" key="12">
    <source>
        <dbReference type="Proteomes" id="UP001610446"/>
    </source>
</evidence>
<feature type="domain" description="Glutamine amidotransferase" evidence="9">
    <location>
        <begin position="115"/>
        <end position="213"/>
    </location>
</feature>
<evidence type="ECO:0000256" key="5">
    <source>
        <dbReference type="ARBA" id="ARBA00022962"/>
    </source>
</evidence>
<dbReference type="Proteomes" id="UP001610446">
    <property type="component" value="Unassembled WGS sequence"/>
</dbReference>
<dbReference type="InterPro" id="IPR019999">
    <property type="entry name" value="Anth_synth_I-like"/>
</dbReference>
<dbReference type="PANTHER" id="PTHR11236">
    <property type="entry name" value="AMINOBENZOATE/ANTHRANILATE SYNTHASE"/>
    <property type="match status" value="1"/>
</dbReference>
<name>A0ABR4IF61_9EURO</name>
<keyword evidence="5" id="KW-0315">Glutamine amidotransferase</keyword>
<feature type="region of interest" description="Disordered" evidence="8">
    <location>
        <begin position="1"/>
        <end position="26"/>
    </location>
</feature>
<dbReference type="Pfam" id="PF04715">
    <property type="entry name" value="Anth_synt_I_N"/>
    <property type="match status" value="1"/>
</dbReference>
<dbReference type="InterPro" id="IPR029062">
    <property type="entry name" value="Class_I_gatase-like"/>
</dbReference>
<keyword evidence="4" id="KW-0289">Folate biosynthesis</keyword>
<keyword evidence="12" id="KW-1185">Reference proteome</keyword>
<protein>
    <recommendedName>
        <fullName evidence="7">p-aminobenzoic acid synthase</fullName>
    </recommendedName>
    <alternativeName>
        <fullName evidence="6">Para-aminobenzoate synthase</fullName>
    </alternativeName>
</protein>
<evidence type="ECO:0000259" key="9">
    <source>
        <dbReference type="Pfam" id="PF00117"/>
    </source>
</evidence>
<evidence type="ECO:0000256" key="8">
    <source>
        <dbReference type="SAM" id="MobiDB-lite"/>
    </source>
</evidence>
<sequence length="551" mass="60556">MASDQTSEIGILEQEKPLSKSQEVDNGAVRRTLEGASVGLHKRLKPADGGRSGIGGFSAPGKSESMVKHASTPSNFIRRRIRLLRKQHNRASRTRLGAEVTKIGIHDREATGNFALYLRPFDAVVLGPGPGHPQNPVDVGLISKLWAFAEEDLLPIFAICLGFQSLALARGAKIERLIQARHGLVTPVLHSGTDIFAQLGELSVTQYHSLRAVLSSCECVSSPRIVAWTPTDGCPTLVPLAWDIDDAINGPVLMPIRHVSKPFWGGRRQLSPRLAATELAASTKETQIDTDQVTHRQQKKQSYDSVADAVHCLQSAMGRANSSTLRWTTCPSGALTPTQLFEALRIYQEEAIMLDSQGHGRGEHSIMGILIPGQTIKECLNPSSEDHRSEPSNLEIETCPTKSPFWGGFMGYISYEAGLETIDVPAWPGATESQSNNPDVNFAFVQRSIVFDHAAFQIYVQSLVEDDQDWVIYTARQIAQLVQHFQEVDSQEEDTALNETLACARIMKPSEAEYHPKVLACQQYLSSGDSYELCLTDETTITFLGDIVPEF</sequence>
<feature type="region of interest" description="Disordered" evidence="8">
    <location>
        <begin position="43"/>
        <end position="71"/>
    </location>
</feature>
<dbReference type="PROSITE" id="PS51273">
    <property type="entry name" value="GATASE_TYPE_1"/>
    <property type="match status" value="1"/>
</dbReference>
<comment type="caution">
    <text evidence="11">The sequence shown here is derived from an EMBL/GenBank/DDBJ whole genome shotgun (WGS) entry which is preliminary data.</text>
</comment>
<comment type="catalytic activity">
    <reaction evidence="1">
        <text>chorismate + L-glutamine = 4-amino-4-deoxychorismate + L-glutamate</text>
        <dbReference type="Rhea" id="RHEA:11672"/>
        <dbReference type="ChEBI" id="CHEBI:29748"/>
        <dbReference type="ChEBI" id="CHEBI:29985"/>
        <dbReference type="ChEBI" id="CHEBI:58359"/>
        <dbReference type="ChEBI" id="CHEBI:58406"/>
        <dbReference type="EC" id="2.6.1.85"/>
    </reaction>
</comment>
<dbReference type="InterPro" id="IPR017926">
    <property type="entry name" value="GATASE"/>
</dbReference>
<evidence type="ECO:0000259" key="10">
    <source>
        <dbReference type="Pfam" id="PF04715"/>
    </source>
</evidence>
<comment type="similarity">
    <text evidence="3">In the C-terminal section; belongs to the anthranilate synthase component I family.</text>
</comment>
<reference evidence="11 12" key="1">
    <citation type="submission" date="2024-07" db="EMBL/GenBank/DDBJ databases">
        <title>Section-level genome sequencing and comparative genomics of Aspergillus sections Usti and Cavernicolus.</title>
        <authorList>
            <consortium name="Lawrence Berkeley National Laboratory"/>
            <person name="Nybo J.L."/>
            <person name="Vesth T.C."/>
            <person name="Theobald S."/>
            <person name="Frisvad J.C."/>
            <person name="Larsen T.O."/>
            <person name="Kjaerboelling I."/>
            <person name="Rothschild-Mancinelli K."/>
            <person name="Lyhne E.K."/>
            <person name="Kogle M.E."/>
            <person name="Barry K."/>
            <person name="Clum A."/>
            <person name="Na H."/>
            <person name="Ledsgaard L."/>
            <person name="Lin J."/>
            <person name="Lipzen A."/>
            <person name="Kuo A."/>
            <person name="Riley R."/>
            <person name="Mondo S."/>
            <person name="Labutti K."/>
            <person name="Haridas S."/>
            <person name="Pangalinan J."/>
            <person name="Salamov A.A."/>
            <person name="Simmons B.A."/>
            <person name="Magnuson J.K."/>
            <person name="Chen J."/>
            <person name="Drula E."/>
            <person name="Henrissat B."/>
            <person name="Wiebenga A."/>
            <person name="Lubbers R.J."/>
            <person name="Gomes A.C."/>
            <person name="Makela M.R."/>
            <person name="Stajich J."/>
            <person name="Grigoriev I.V."/>
            <person name="Mortensen U.H."/>
            <person name="De Vries R.P."/>
            <person name="Baker S.E."/>
            <person name="Andersen M.R."/>
        </authorList>
    </citation>
    <scope>NUCLEOTIDE SEQUENCE [LARGE SCALE GENOMIC DNA]</scope>
    <source>
        <strain evidence="11 12">CBS 123904</strain>
    </source>
</reference>
<dbReference type="PRINTS" id="PR00097">
    <property type="entry name" value="ANTSNTHASEII"/>
</dbReference>
<dbReference type="InterPro" id="IPR005801">
    <property type="entry name" value="ADC_synthase"/>
</dbReference>
<dbReference type="Pfam" id="PF00117">
    <property type="entry name" value="GATase"/>
    <property type="match status" value="1"/>
</dbReference>
<dbReference type="CDD" id="cd01743">
    <property type="entry name" value="GATase1_Anthranilate_Synthase"/>
    <property type="match status" value="1"/>
</dbReference>
<organism evidence="11 12">
    <name type="scientific">Aspergillus pseudoustus</name>
    <dbReference type="NCBI Taxonomy" id="1810923"/>
    <lineage>
        <taxon>Eukaryota</taxon>
        <taxon>Fungi</taxon>
        <taxon>Dikarya</taxon>
        <taxon>Ascomycota</taxon>
        <taxon>Pezizomycotina</taxon>
        <taxon>Eurotiomycetes</taxon>
        <taxon>Eurotiomycetidae</taxon>
        <taxon>Eurotiales</taxon>
        <taxon>Aspergillaceae</taxon>
        <taxon>Aspergillus</taxon>
        <taxon>Aspergillus subgen. Nidulantes</taxon>
    </lineage>
</organism>
<evidence type="ECO:0000256" key="4">
    <source>
        <dbReference type="ARBA" id="ARBA00022909"/>
    </source>
</evidence>
<evidence type="ECO:0000256" key="1">
    <source>
        <dbReference type="ARBA" id="ARBA00001000"/>
    </source>
</evidence>
<comment type="pathway">
    <text evidence="2">Cofactor biosynthesis; tetrahydrofolate biosynthesis; 4-aminobenzoate from chorismate: step 1/2.</text>
</comment>